<evidence type="ECO:0000313" key="3">
    <source>
        <dbReference type="Proteomes" id="UP000182059"/>
    </source>
</evidence>
<keyword evidence="1" id="KW-1133">Transmembrane helix</keyword>
<dbReference type="EMBL" id="MNYX01000007">
    <property type="protein sequence ID" value="OIP66543.1"/>
    <property type="molecule type" value="Genomic_DNA"/>
</dbReference>
<proteinExistence type="predicted"/>
<dbReference type="Proteomes" id="UP000182059">
    <property type="component" value="Unassembled WGS sequence"/>
</dbReference>
<keyword evidence="1" id="KW-0812">Transmembrane</keyword>
<evidence type="ECO:0000256" key="1">
    <source>
        <dbReference type="SAM" id="Phobius"/>
    </source>
</evidence>
<keyword evidence="1" id="KW-0472">Membrane</keyword>
<name>A0A1J5GD78_9BACT</name>
<organism evidence="2 3">
    <name type="scientific">Candidatus Nomurabacteria bacterium CG2_30_43_9</name>
    <dbReference type="NCBI Taxonomy" id="1805283"/>
    <lineage>
        <taxon>Bacteria</taxon>
        <taxon>Candidatus Nomuraibacteriota</taxon>
    </lineage>
</organism>
<gene>
    <name evidence="2" type="ORF">AUK15_00250</name>
</gene>
<feature type="transmembrane region" description="Helical" evidence="1">
    <location>
        <begin position="77"/>
        <end position="95"/>
    </location>
</feature>
<feature type="transmembrane region" description="Helical" evidence="1">
    <location>
        <begin position="107"/>
        <end position="125"/>
    </location>
</feature>
<protein>
    <submittedName>
        <fullName evidence="2">Uncharacterized protein</fullName>
    </submittedName>
</protein>
<dbReference type="AlphaFoldDB" id="A0A1J5GD78"/>
<evidence type="ECO:0000313" key="2">
    <source>
        <dbReference type="EMBL" id="OIP66543.1"/>
    </source>
</evidence>
<sequence length="168" mass="19041">MSNESKIMIKEKIISQIQSGDVKMKPKYYFVLGSLALACGIIGLTILSVFLVSVVAFSLRTHGPMVVFRFEQLLATFPFGVVVVAIVCVGFGAWLLKKYDFSYKKNFQLLIVGFIVSVLFAGWLINYTGLDSVWTRMGPMKEFYKRYDGGAMNGPHSRIMQVRNYRRN</sequence>
<reference evidence="2 3" key="1">
    <citation type="journal article" date="2016" name="Environ. Microbiol.">
        <title>Genomic resolution of a cold subsurface aquifer community provides metabolic insights for novel microbes adapted to high CO concentrations.</title>
        <authorList>
            <person name="Probst A.J."/>
            <person name="Castelle C.J."/>
            <person name="Singh A."/>
            <person name="Brown C.T."/>
            <person name="Anantharaman K."/>
            <person name="Sharon I."/>
            <person name="Hug L.A."/>
            <person name="Burstein D."/>
            <person name="Emerson J.B."/>
            <person name="Thomas B.C."/>
            <person name="Banfield J.F."/>
        </authorList>
    </citation>
    <scope>NUCLEOTIDE SEQUENCE [LARGE SCALE GENOMIC DNA]</scope>
    <source>
        <strain evidence="2">CG2_30_43_9</strain>
    </source>
</reference>
<accession>A0A1J5GD78</accession>
<feature type="transmembrane region" description="Helical" evidence="1">
    <location>
        <begin position="28"/>
        <end position="57"/>
    </location>
</feature>
<comment type="caution">
    <text evidence="2">The sequence shown here is derived from an EMBL/GenBank/DDBJ whole genome shotgun (WGS) entry which is preliminary data.</text>
</comment>